<keyword evidence="9" id="KW-0256">Endoplasmic reticulum</keyword>
<dbReference type="GO" id="GO:0005789">
    <property type="term" value="C:endoplasmic reticulum membrane"/>
    <property type="evidence" value="ECO:0007669"/>
    <property type="project" value="UniProtKB-SubCell"/>
</dbReference>
<evidence type="ECO:0000313" key="18">
    <source>
        <dbReference type="Proteomes" id="UP000515163"/>
    </source>
</evidence>
<dbReference type="AlphaFoldDB" id="A0A6P8HJT3"/>
<dbReference type="InParanoid" id="A0A6P8HJT3"/>
<accession>A0A6P8HJT3</accession>
<keyword evidence="7 17" id="KW-0812">Transmembrane</keyword>
<evidence type="ECO:0000256" key="13">
    <source>
        <dbReference type="ARBA" id="ARBA00023136"/>
    </source>
</evidence>
<dbReference type="FunCoup" id="A0A6P8HJT3">
    <property type="interactions" value="534"/>
</dbReference>
<evidence type="ECO:0000256" key="7">
    <source>
        <dbReference type="ARBA" id="ARBA00022692"/>
    </source>
</evidence>
<dbReference type="PANTHER" id="PTHR10689">
    <property type="entry name" value="MICROSOMAL GLUTATHIONE S-TRANSFERASE 1"/>
    <property type="match status" value="1"/>
</dbReference>
<comment type="subunit">
    <text evidence="14">Homotrimer; The trimer binds only one molecule of glutathione.</text>
</comment>
<evidence type="ECO:0000256" key="16">
    <source>
        <dbReference type="ARBA" id="ARBA00049385"/>
    </source>
</evidence>
<dbReference type="EC" id="2.5.1.18" evidence="5"/>
<evidence type="ECO:0000256" key="14">
    <source>
        <dbReference type="ARBA" id="ARBA00038540"/>
    </source>
</evidence>
<evidence type="ECO:0000256" key="4">
    <source>
        <dbReference type="ARBA" id="ARBA00010459"/>
    </source>
</evidence>
<sequence length="155" mass="17962">MATKDLLTLENPVFTSYAFYSSFLLLKLFAVVFLIVFYRITKKIFPSEEDYHDDPKGEKKMIERSHPGLDRVRRMHQNDLENIPIFILLGMLYVLSDPAYSTAIIVFRIFGAARFIHSVAYFFALTSPRGMSWMVGMICNIFLAVQVLRASKFLF</sequence>
<feature type="transmembrane region" description="Helical" evidence="17">
    <location>
        <begin position="83"/>
        <end position="110"/>
    </location>
</feature>
<keyword evidence="10 17" id="KW-1133">Transmembrane helix</keyword>
<dbReference type="GO" id="GO:0004364">
    <property type="term" value="F:glutathione transferase activity"/>
    <property type="evidence" value="ECO:0007669"/>
    <property type="project" value="UniProtKB-EC"/>
</dbReference>
<dbReference type="RefSeq" id="XP_031556081.1">
    <property type="nucleotide sequence ID" value="XM_031700221.1"/>
</dbReference>
<dbReference type="FunFam" id="1.20.120.550:FF:000002">
    <property type="entry name" value="Microsomal glutathione S-transferase 1"/>
    <property type="match status" value="1"/>
</dbReference>
<evidence type="ECO:0000256" key="9">
    <source>
        <dbReference type="ARBA" id="ARBA00022824"/>
    </source>
</evidence>
<evidence type="ECO:0000256" key="10">
    <source>
        <dbReference type="ARBA" id="ARBA00022989"/>
    </source>
</evidence>
<proteinExistence type="inferred from homology"/>
<dbReference type="OrthoDB" id="193139at2759"/>
<dbReference type="PANTHER" id="PTHR10689:SF6">
    <property type="entry name" value="MICROSOMAL GLUTATHIONE S-TRANSFERASE 1"/>
    <property type="match status" value="1"/>
</dbReference>
<dbReference type="Pfam" id="PF01124">
    <property type="entry name" value="MAPEG"/>
    <property type="match status" value="1"/>
</dbReference>
<evidence type="ECO:0000256" key="6">
    <source>
        <dbReference type="ARBA" id="ARBA00022679"/>
    </source>
</evidence>
<gene>
    <name evidence="19" type="primary">LOC116292868</name>
</gene>
<keyword evidence="6" id="KW-0808">Transferase</keyword>
<organism evidence="18 19">
    <name type="scientific">Actinia tenebrosa</name>
    <name type="common">Australian red waratah sea anemone</name>
    <dbReference type="NCBI Taxonomy" id="6105"/>
    <lineage>
        <taxon>Eukaryota</taxon>
        <taxon>Metazoa</taxon>
        <taxon>Cnidaria</taxon>
        <taxon>Anthozoa</taxon>
        <taxon>Hexacorallia</taxon>
        <taxon>Actiniaria</taxon>
        <taxon>Actiniidae</taxon>
        <taxon>Actinia</taxon>
    </lineage>
</organism>
<evidence type="ECO:0000256" key="12">
    <source>
        <dbReference type="ARBA" id="ARBA00023128"/>
    </source>
</evidence>
<evidence type="ECO:0000256" key="2">
    <source>
        <dbReference type="ARBA" id="ARBA00004294"/>
    </source>
</evidence>
<evidence type="ECO:0000256" key="15">
    <source>
        <dbReference type="ARBA" id="ARBA00039397"/>
    </source>
</evidence>
<evidence type="ECO:0000256" key="1">
    <source>
        <dbReference type="ARBA" id="ARBA00003701"/>
    </source>
</evidence>
<comment type="catalytic activity">
    <reaction evidence="16">
        <text>RX + glutathione = an S-substituted glutathione + a halide anion + H(+)</text>
        <dbReference type="Rhea" id="RHEA:16437"/>
        <dbReference type="ChEBI" id="CHEBI:15378"/>
        <dbReference type="ChEBI" id="CHEBI:16042"/>
        <dbReference type="ChEBI" id="CHEBI:17792"/>
        <dbReference type="ChEBI" id="CHEBI:57925"/>
        <dbReference type="ChEBI" id="CHEBI:90779"/>
        <dbReference type="EC" id="2.5.1.18"/>
    </reaction>
    <physiologicalReaction direction="left-to-right" evidence="16">
        <dbReference type="Rhea" id="RHEA:16438"/>
    </physiologicalReaction>
</comment>
<dbReference type="Proteomes" id="UP000515163">
    <property type="component" value="Unplaced"/>
</dbReference>
<reference evidence="19" key="1">
    <citation type="submission" date="2025-08" db="UniProtKB">
        <authorList>
            <consortium name="RefSeq"/>
        </authorList>
    </citation>
    <scope>IDENTIFICATION</scope>
    <source>
        <tissue evidence="19">Tentacle</tissue>
    </source>
</reference>
<comment type="similarity">
    <text evidence="4">Belongs to the MAPEG family.</text>
</comment>
<name>A0A6P8HJT3_ACTTE</name>
<evidence type="ECO:0000256" key="5">
    <source>
        <dbReference type="ARBA" id="ARBA00012452"/>
    </source>
</evidence>
<evidence type="ECO:0000256" key="11">
    <source>
        <dbReference type="ARBA" id="ARBA00022990"/>
    </source>
</evidence>
<comment type="function">
    <text evidence="1">Conjugation of reduced glutathione to a wide number of exogenous and endogenous hydrophobic electrophiles.</text>
</comment>
<dbReference type="GO" id="GO:0005741">
    <property type="term" value="C:mitochondrial outer membrane"/>
    <property type="evidence" value="ECO:0007669"/>
    <property type="project" value="UniProtKB-SubCell"/>
</dbReference>
<comment type="subcellular location">
    <subcellularLocation>
        <location evidence="3">Endoplasmic reticulum membrane</location>
        <topology evidence="3">Multi-pass membrane protein</topology>
    </subcellularLocation>
    <subcellularLocation>
        <location evidence="2">Mitochondrion outer membrane</location>
    </subcellularLocation>
</comment>
<keyword evidence="13 17" id="KW-0472">Membrane</keyword>
<evidence type="ECO:0000313" key="19">
    <source>
        <dbReference type="RefSeq" id="XP_031556081.1"/>
    </source>
</evidence>
<dbReference type="SUPFAM" id="SSF161084">
    <property type="entry name" value="MAPEG domain-like"/>
    <property type="match status" value="1"/>
</dbReference>
<feature type="transmembrane region" description="Helical" evidence="17">
    <location>
        <begin position="130"/>
        <end position="148"/>
    </location>
</feature>
<feature type="transmembrane region" description="Helical" evidence="17">
    <location>
        <begin position="17"/>
        <end position="38"/>
    </location>
</feature>
<keyword evidence="18" id="KW-1185">Reference proteome</keyword>
<evidence type="ECO:0000256" key="17">
    <source>
        <dbReference type="SAM" id="Phobius"/>
    </source>
</evidence>
<keyword evidence="8" id="KW-1000">Mitochondrion outer membrane</keyword>
<evidence type="ECO:0000256" key="3">
    <source>
        <dbReference type="ARBA" id="ARBA00004477"/>
    </source>
</evidence>
<dbReference type="KEGG" id="aten:116292868"/>
<dbReference type="GeneID" id="116292868"/>
<keyword evidence="12" id="KW-0496">Mitochondrion</keyword>
<evidence type="ECO:0000256" key="8">
    <source>
        <dbReference type="ARBA" id="ARBA00022787"/>
    </source>
</evidence>
<protein>
    <recommendedName>
        <fullName evidence="15">Microsomal glutathione S-transferase 1</fullName>
        <ecNumber evidence="5">2.5.1.18</ecNumber>
    </recommendedName>
</protein>
<dbReference type="Gene3D" id="1.20.120.550">
    <property type="entry name" value="Membrane associated eicosanoid/glutathione metabolism-like domain"/>
    <property type="match status" value="1"/>
</dbReference>
<dbReference type="InterPro" id="IPR040162">
    <property type="entry name" value="MGST1-like"/>
</dbReference>
<keyword evidence="11" id="KW-0007">Acetylation</keyword>
<dbReference type="InterPro" id="IPR023352">
    <property type="entry name" value="MAPEG-like_dom_sf"/>
</dbReference>
<dbReference type="InterPro" id="IPR001129">
    <property type="entry name" value="Membr-assoc_MAPEG"/>
</dbReference>